<protein>
    <recommendedName>
        <fullName evidence="3">Minor tail protein</fullName>
    </recommendedName>
</protein>
<name>A0ABX1G6C4_9MICC</name>
<reference evidence="1 2" key="1">
    <citation type="submission" date="2020-04" db="EMBL/GenBank/DDBJ databases">
        <title>Paeniglutamicibacter sp. ANT13_2, a novel actinomycete isolated from sediment in Antarctica.</title>
        <authorList>
            <person name="Sakdapetsiri C."/>
            <person name="Pinyakong O."/>
        </authorList>
    </citation>
    <scope>NUCLEOTIDE SEQUENCE [LARGE SCALE GENOMIC DNA]</scope>
    <source>
        <strain evidence="1 2">ANT13_2</strain>
    </source>
</reference>
<dbReference type="EMBL" id="JAAWVT010000004">
    <property type="protein sequence ID" value="NKG21116.1"/>
    <property type="molecule type" value="Genomic_DNA"/>
</dbReference>
<accession>A0ABX1G6C4</accession>
<dbReference type="Proteomes" id="UP000746595">
    <property type="component" value="Unassembled WGS sequence"/>
</dbReference>
<dbReference type="RefSeq" id="WP_168151941.1">
    <property type="nucleotide sequence ID" value="NZ_JAAWVT010000004.1"/>
</dbReference>
<gene>
    <name evidence="1" type="ORF">HED64_10415</name>
</gene>
<proteinExistence type="predicted"/>
<keyword evidence="2" id="KW-1185">Reference proteome</keyword>
<sequence length="387" mass="40913">MAITSSWYDGPWTVSEWAKGLATVGSARYSVANYDAWKVTIKTGTDRTVNIAAGTGAGSGVVDISTAVESVQVPVISSGTRWDLIVARRDWADVTGSATGSNGKGRTRFTYVQGGASKVIPSRNANYGVLDDQPLALIRVASGSSNVLEVVDLRIWVAPGGMTAVDDLVRQYVGWPGASIEIKGVLWQRRYNATTGAPEWVRPVEEWIKANAVTTPSVRITGTGDASATSTTHGFQVGATNSFNIAVDNNEVVGRNNGALVAVFFDGGITLGTANVGPNYAARRDYVDSKVNTRMGGNIAAGAVSVQPNTFVTDDGETYYRGSQLITFPAGRFTSIPRVTCSENTEVPGRVRSVSATDVTLTGCRIWVARNNTSTTGVTWIAVNAAD</sequence>
<comment type="caution">
    <text evidence="1">The sequence shown here is derived from an EMBL/GenBank/DDBJ whole genome shotgun (WGS) entry which is preliminary data.</text>
</comment>
<organism evidence="1 2">
    <name type="scientific">Paeniglutamicibacter terrestris</name>
    <dbReference type="NCBI Taxonomy" id="2723403"/>
    <lineage>
        <taxon>Bacteria</taxon>
        <taxon>Bacillati</taxon>
        <taxon>Actinomycetota</taxon>
        <taxon>Actinomycetes</taxon>
        <taxon>Micrococcales</taxon>
        <taxon>Micrococcaceae</taxon>
        <taxon>Paeniglutamicibacter</taxon>
    </lineage>
</organism>
<evidence type="ECO:0000313" key="1">
    <source>
        <dbReference type="EMBL" id="NKG21116.1"/>
    </source>
</evidence>
<evidence type="ECO:0008006" key="3">
    <source>
        <dbReference type="Google" id="ProtNLM"/>
    </source>
</evidence>
<evidence type="ECO:0000313" key="2">
    <source>
        <dbReference type="Proteomes" id="UP000746595"/>
    </source>
</evidence>